<feature type="region of interest" description="Disordered" evidence="1">
    <location>
        <begin position="47"/>
        <end position="115"/>
    </location>
</feature>
<feature type="domain" description="SPOR" evidence="3">
    <location>
        <begin position="120"/>
        <end position="198"/>
    </location>
</feature>
<keyword evidence="5" id="KW-1185">Reference proteome</keyword>
<dbReference type="Gene3D" id="3.30.70.1070">
    <property type="entry name" value="Sporulation related repeat"/>
    <property type="match status" value="1"/>
</dbReference>
<proteinExistence type="predicted"/>
<evidence type="ECO:0000256" key="1">
    <source>
        <dbReference type="SAM" id="MobiDB-lite"/>
    </source>
</evidence>
<dbReference type="STRING" id="1938817.SAMN06296008_11080"/>
<evidence type="ECO:0000313" key="4">
    <source>
        <dbReference type="EMBL" id="SMC63985.1"/>
    </source>
</evidence>
<dbReference type="AlphaFoldDB" id="A0A1W2ATH5"/>
<protein>
    <submittedName>
        <fullName evidence="4">Sporulation related domain-containing protein</fullName>
    </submittedName>
</protein>
<dbReference type="GO" id="GO:0042834">
    <property type="term" value="F:peptidoglycan binding"/>
    <property type="evidence" value="ECO:0007669"/>
    <property type="project" value="InterPro"/>
</dbReference>
<reference evidence="4 5" key="1">
    <citation type="submission" date="2017-04" db="EMBL/GenBank/DDBJ databases">
        <authorList>
            <person name="Afonso C.L."/>
            <person name="Miller P.J."/>
            <person name="Scott M.A."/>
            <person name="Spackman E."/>
            <person name="Goraichik I."/>
            <person name="Dimitrov K.M."/>
            <person name="Suarez D.L."/>
            <person name="Swayne D.E."/>
        </authorList>
    </citation>
    <scope>NUCLEOTIDE SEQUENCE [LARGE SCALE GENOMIC DNA]</scope>
    <source>
        <strain evidence="4 5">VK13</strain>
    </source>
</reference>
<accession>A0A1W2ATH5</accession>
<evidence type="ECO:0000256" key="2">
    <source>
        <dbReference type="SAM" id="Phobius"/>
    </source>
</evidence>
<sequence length="201" mass="21488">MDKMDINMNQKLFINQGGNTFIGIVIGLILGLGIALGVAYVISKNSPEDKATSRSSEMGLVPKLSNSVDPGQVPDVNQPLRKNKSNDEANNDPVASVVKSSQDTTPAIAPPANVATTESSKSDTIYWVQLGAYGDKSTAESEKASFALQGVQTKLIEGRNDGQTIWRLRLGPFTTESEVQTSKTALENIGISYTVIKAKKS</sequence>
<dbReference type="EMBL" id="FWXJ01000010">
    <property type="protein sequence ID" value="SMC63985.1"/>
    <property type="molecule type" value="Genomic_DNA"/>
</dbReference>
<name>A0A1W2ATH5_9BURK</name>
<dbReference type="Proteomes" id="UP000192708">
    <property type="component" value="Unassembled WGS sequence"/>
</dbReference>
<evidence type="ECO:0000313" key="5">
    <source>
        <dbReference type="Proteomes" id="UP000192708"/>
    </source>
</evidence>
<dbReference type="SUPFAM" id="SSF110997">
    <property type="entry name" value="Sporulation related repeat"/>
    <property type="match status" value="1"/>
</dbReference>
<dbReference type="InterPro" id="IPR007730">
    <property type="entry name" value="SPOR-like_dom"/>
</dbReference>
<keyword evidence="2" id="KW-0472">Membrane</keyword>
<evidence type="ECO:0000259" key="3">
    <source>
        <dbReference type="PROSITE" id="PS51724"/>
    </source>
</evidence>
<keyword evidence="2" id="KW-1133">Transmembrane helix</keyword>
<feature type="transmembrane region" description="Helical" evidence="2">
    <location>
        <begin position="21"/>
        <end position="42"/>
    </location>
</feature>
<dbReference type="Pfam" id="PF05036">
    <property type="entry name" value="SPOR"/>
    <property type="match status" value="1"/>
</dbReference>
<organism evidence="4 5">
    <name type="scientific">Polynucleobacter kasalickyi</name>
    <dbReference type="NCBI Taxonomy" id="1938817"/>
    <lineage>
        <taxon>Bacteria</taxon>
        <taxon>Pseudomonadati</taxon>
        <taxon>Pseudomonadota</taxon>
        <taxon>Betaproteobacteria</taxon>
        <taxon>Burkholderiales</taxon>
        <taxon>Burkholderiaceae</taxon>
        <taxon>Polynucleobacter</taxon>
    </lineage>
</organism>
<keyword evidence="2" id="KW-0812">Transmembrane</keyword>
<dbReference type="PROSITE" id="PS51724">
    <property type="entry name" value="SPOR"/>
    <property type="match status" value="1"/>
</dbReference>
<dbReference type="InterPro" id="IPR036680">
    <property type="entry name" value="SPOR-like_sf"/>
</dbReference>
<gene>
    <name evidence="4" type="ORF">SAMN06296008_11080</name>
</gene>